<sequence>MRRLIAVPTVLLALAAAGCGSGDDSGERPTGGAGGSRGEGPGPGASPPPSGPSAPVPGQPVSCGTIHDALGAARDVALYADPGADGMVGCAEAQDVMSEFFLRARRHHGEDPGSVSVRGWVCRYESGPTGTWISTCGKHELEMHTEDPSDEDSGPDSSTGPDGPSGPDDPGESQLPSIPDEPSDPMNEPSNEEL</sequence>
<feature type="compositionally biased region" description="Basic and acidic residues" evidence="1">
    <location>
        <begin position="137"/>
        <end position="147"/>
    </location>
</feature>
<dbReference type="EMBL" id="JRKI01000025">
    <property type="protein sequence ID" value="KIZ17076.1"/>
    <property type="molecule type" value="Genomic_DNA"/>
</dbReference>
<dbReference type="RefSeq" id="WP_030072590.1">
    <property type="nucleotide sequence ID" value="NZ_JRKI01000025.1"/>
</dbReference>
<comment type="caution">
    <text evidence="2">The sequence shown here is derived from an EMBL/GenBank/DDBJ whole genome shotgun (WGS) entry which is preliminary data.</text>
</comment>
<protein>
    <recommendedName>
        <fullName evidence="4">Lipoprotein</fullName>
    </recommendedName>
</protein>
<name>A0A0D7CLV8_9ACTN</name>
<evidence type="ECO:0008006" key="4">
    <source>
        <dbReference type="Google" id="ProtNLM"/>
    </source>
</evidence>
<feature type="region of interest" description="Disordered" evidence="1">
    <location>
        <begin position="137"/>
        <end position="194"/>
    </location>
</feature>
<dbReference type="PROSITE" id="PS51257">
    <property type="entry name" value="PROKAR_LIPOPROTEIN"/>
    <property type="match status" value="1"/>
</dbReference>
<dbReference type="Proteomes" id="UP000032458">
    <property type="component" value="Unassembled WGS sequence"/>
</dbReference>
<evidence type="ECO:0000313" key="3">
    <source>
        <dbReference type="Proteomes" id="UP000032458"/>
    </source>
</evidence>
<proteinExistence type="predicted"/>
<evidence type="ECO:0000256" key="1">
    <source>
        <dbReference type="SAM" id="MobiDB-lite"/>
    </source>
</evidence>
<accession>A0A0D7CLV8</accession>
<feature type="compositionally biased region" description="Pro residues" evidence="1">
    <location>
        <begin position="44"/>
        <end position="58"/>
    </location>
</feature>
<reference evidence="2 3" key="1">
    <citation type="submission" date="2014-09" db="EMBL/GenBank/DDBJ databases">
        <title>Draft genome sequence of Streptomyces natalensis ATCC 27448, producer of the antifungal pimaricin.</title>
        <authorList>
            <person name="Mendes M.V."/>
            <person name="Beites T."/>
            <person name="Pires S."/>
            <person name="Santos C.L."/>
            <person name="Moradas-Ferreira P."/>
        </authorList>
    </citation>
    <scope>NUCLEOTIDE SEQUENCE [LARGE SCALE GENOMIC DNA]</scope>
    <source>
        <strain evidence="2 3">ATCC 27448</strain>
    </source>
</reference>
<gene>
    <name evidence="2" type="ORF">SNA_15700</name>
</gene>
<dbReference type="AlphaFoldDB" id="A0A0D7CLV8"/>
<keyword evidence="3" id="KW-1185">Reference proteome</keyword>
<feature type="region of interest" description="Disordered" evidence="1">
    <location>
        <begin position="18"/>
        <end position="62"/>
    </location>
</feature>
<feature type="compositionally biased region" description="Low complexity" evidence="1">
    <location>
        <begin position="155"/>
        <end position="168"/>
    </location>
</feature>
<organism evidence="2 3">
    <name type="scientific">Streptomyces natalensis ATCC 27448</name>
    <dbReference type="NCBI Taxonomy" id="1240678"/>
    <lineage>
        <taxon>Bacteria</taxon>
        <taxon>Bacillati</taxon>
        <taxon>Actinomycetota</taxon>
        <taxon>Actinomycetes</taxon>
        <taxon>Kitasatosporales</taxon>
        <taxon>Streptomycetaceae</taxon>
        <taxon>Streptomyces</taxon>
    </lineage>
</organism>
<dbReference type="PATRIC" id="fig|1240678.4.peg.3292"/>
<evidence type="ECO:0000313" key="2">
    <source>
        <dbReference type="EMBL" id="KIZ17076.1"/>
    </source>
</evidence>
<feature type="compositionally biased region" description="Gly residues" evidence="1">
    <location>
        <begin position="19"/>
        <end position="43"/>
    </location>
</feature>